<proteinExistence type="predicted"/>
<dbReference type="InterPro" id="IPR023393">
    <property type="entry name" value="START-like_dom_sf"/>
</dbReference>
<gene>
    <name evidence="2" type="ORF">CARN6_1213</name>
</gene>
<evidence type="ECO:0000259" key="1">
    <source>
        <dbReference type="Pfam" id="PF03364"/>
    </source>
</evidence>
<dbReference type="SUPFAM" id="SSF55961">
    <property type="entry name" value="Bet v1-like"/>
    <property type="match status" value="1"/>
</dbReference>
<protein>
    <submittedName>
        <fullName evidence="2">Putative Cyclase/dehydrase</fullName>
    </submittedName>
</protein>
<name>E6QKP8_9ZZZZ</name>
<dbReference type="Gene3D" id="3.30.530.20">
    <property type="match status" value="1"/>
</dbReference>
<dbReference type="CDD" id="cd07820">
    <property type="entry name" value="SRPBCC_3"/>
    <property type="match status" value="1"/>
</dbReference>
<dbReference type="AlphaFoldDB" id="E6QKP8"/>
<evidence type="ECO:0000313" key="2">
    <source>
        <dbReference type="EMBL" id="CBI07818.1"/>
    </source>
</evidence>
<sequence>MPEKFETSQWVPYPVEMVFAFFANPANLPHLMPAWQQPRIESSRIQAPPARPVSADPALRFQSPAAGAGSEMLFSFRPFPGLPLRLKWLAHITEFVWFSHFTDEQVVGPFAAWQHRHQITPETRETQSGTCITDKVEYTLPMGPLGSLANALFVRSQMHQTFAYRQRRLEQILPVVARQAARRS</sequence>
<feature type="domain" description="Coenzyme Q-binding protein COQ10 START" evidence="1">
    <location>
        <begin position="11"/>
        <end position="152"/>
    </location>
</feature>
<organism evidence="2">
    <name type="scientific">mine drainage metagenome</name>
    <dbReference type="NCBI Taxonomy" id="410659"/>
    <lineage>
        <taxon>unclassified sequences</taxon>
        <taxon>metagenomes</taxon>
        <taxon>ecological metagenomes</taxon>
    </lineage>
</organism>
<dbReference type="Pfam" id="PF03364">
    <property type="entry name" value="Polyketide_cyc"/>
    <property type="match status" value="1"/>
</dbReference>
<dbReference type="EMBL" id="CABQ01000146">
    <property type="protein sequence ID" value="CBI07818.1"/>
    <property type="molecule type" value="Genomic_DNA"/>
</dbReference>
<dbReference type="InterPro" id="IPR005031">
    <property type="entry name" value="COQ10_START"/>
</dbReference>
<accession>E6QKP8</accession>
<reference evidence="2" key="1">
    <citation type="submission" date="2009-10" db="EMBL/GenBank/DDBJ databases">
        <title>Diversity of trophic interactions inside an arsenic-rich microbial ecosystem.</title>
        <authorList>
            <person name="Bertin P.N."/>
            <person name="Heinrich-Salmeron A."/>
            <person name="Pelletier E."/>
            <person name="Goulhen-Chollet F."/>
            <person name="Arsene-Ploetze F."/>
            <person name="Gallien S."/>
            <person name="Calteau A."/>
            <person name="Vallenet D."/>
            <person name="Casiot C."/>
            <person name="Chane-Woon-Ming B."/>
            <person name="Giloteaux L."/>
            <person name="Barakat M."/>
            <person name="Bonnefoy V."/>
            <person name="Bruneel O."/>
            <person name="Chandler M."/>
            <person name="Cleiss J."/>
            <person name="Duran R."/>
            <person name="Elbaz-Poulichet F."/>
            <person name="Fonknechten N."/>
            <person name="Lauga B."/>
            <person name="Mornico D."/>
            <person name="Ortet P."/>
            <person name="Schaeffer C."/>
            <person name="Siguier P."/>
            <person name="Alexander Thil Smith A."/>
            <person name="Van Dorsselaer A."/>
            <person name="Weissenbach J."/>
            <person name="Medigue C."/>
            <person name="Le Paslier D."/>
        </authorList>
    </citation>
    <scope>NUCLEOTIDE SEQUENCE</scope>
</reference>
<comment type="caution">
    <text evidence="2">The sequence shown here is derived from an EMBL/GenBank/DDBJ whole genome shotgun (WGS) entry which is preliminary data.</text>
</comment>